<proteinExistence type="predicted"/>
<keyword evidence="1" id="KW-0732">Signal</keyword>
<accession>A0ABY6E0I3</accession>
<evidence type="ECO:0008006" key="4">
    <source>
        <dbReference type="Google" id="ProtNLM"/>
    </source>
</evidence>
<name>A0ABY6E0I3_9ACTN</name>
<gene>
    <name evidence="2" type="ORF">N8I84_16715</name>
</gene>
<evidence type="ECO:0000313" key="3">
    <source>
        <dbReference type="Proteomes" id="UP001061298"/>
    </source>
</evidence>
<protein>
    <recommendedName>
        <fullName evidence="4">Spore-associated protein A</fullName>
    </recommendedName>
</protein>
<organism evidence="2 3">
    <name type="scientific">Streptomyces cynarae</name>
    <dbReference type="NCBI Taxonomy" id="2981134"/>
    <lineage>
        <taxon>Bacteria</taxon>
        <taxon>Bacillati</taxon>
        <taxon>Actinomycetota</taxon>
        <taxon>Actinomycetes</taxon>
        <taxon>Kitasatosporales</taxon>
        <taxon>Streptomycetaceae</taxon>
        <taxon>Streptomyces</taxon>
    </lineage>
</organism>
<dbReference type="RefSeq" id="WP_263230274.1">
    <property type="nucleotide sequence ID" value="NZ_CP106793.1"/>
</dbReference>
<feature type="signal peptide" evidence="1">
    <location>
        <begin position="1"/>
        <end position="33"/>
    </location>
</feature>
<feature type="chain" id="PRO_5046997958" description="Spore-associated protein A" evidence="1">
    <location>
        <begin position="34"/>
        <end position="158"/>
    </location>
</feature>
<keyword evidence="3" id="KW-1185">Reference proteome</keyword>
<dbReference type="EMBL" id="CP106793">
    <property type="protein sequence ID" value="UXY20172.1"/>
    <property type="molecule type" value="Genomic_DNA"/>
</dbReference>
<dbReference type="Proteomes" id="UP001061298">
    <property type="component" value="Chromosome"/>
</dbReference>
<evidence type="ECO:0000256" key="1">
    <source>
        <dbReference type="SAM" id="SignalP"/>
    </source>
</evidence>
<evidence type="ECO:0000313" key="2">
    <source>
        <dbReference type="EMBL" id="UXY20172.1"/>
    </source>
</evidence>
<sequence length="158" mass="16372">MLGTLRTRITSAAGAVALLTAGLVGLSAGQADAMSRVNYCGSAYSYVRSWAITDGWSPWPTVGYIDVYYNSSNGYNCVITRANDSEVSGANHIVAGIRKSGTSTWNLDGTNSNYTSYAGPVYAYAPGSCIDIYGDLRYTSGGTGSHGGTAVYTGVACG</sequence>
<reference evidence="2" key="1">
    <citation type="submission" date="2022-10" db="EMBL/GenBank/DDBJ databases">
        <authorList>
            <person name="Mo P."/>
        </authorList>
    </citation>
    <scope>NUCLEOTIDE SEQUENCE</scope>
    <source>
        <strain evidence="2">HUAS 13-4</strain>
    </source>
</reference>